<reference evidence="1 2" key="1">
    <citation type="submission" date="2021-03" db="EMBL/GenBank/DDBJ databases">
        <title>Thermosipho ferrireducens sp.nov., an anaerobic thermophilic iron-reducing bacterium isolated from a deep-sea hydrothermal sulfide deposits.</title>
        <authorList>
            <person name="Zeng X."/>
            <person name="Chen Y."/>
            <person name="Shao Z."/>
        </authorList>
    </citation>
    <scope>NUCLEOTIDE SEQUENCE [LARGE SCALE GENOMIC DNA]</scope>
    <source>
        <strain evidence="1 2">JL129W03</strain>
    </source>
</reference>
<sequence length="72" mass="8826">MEKEKRYIIMHGFSRDEVLKILKLMRENFPEKELIFATTTPINITWKLEDLINEIDKEHETMKKLKHKNKNR</sequence>
<dbReference type="InterPro" id="IPR016621">
    <property type="entry name" value="UCP014543"/>
</dbReference>
<gene>
    <name evidence="1" type="ORF">JYK00_00900</name>
</gene>
<evidence type="ECO:0000313" key="2">
    <source>
        <dbReference type="Proteomes" id="UP000671862"/>
    </source>
</evidence>
<dbReference type="RefSeq" id="WP_207566854.1">
    <property type="nucleotide sequence ID" value="NZ_CP071446.1"/>
</dbReference>
<evidence type="ECO:0000313" key="1">
    <source>
        <dbReference type="EMBL" id="QTA38133.1"/>
    </source>
</evidence>
<dbReference type="EMBL" id="CP071446">
    <property type="protein sequence ID" value="QTA38133.1"/>
    <property type="molecule type" value="Genomic_DNA"/>
</dbReference>
<name>A0ABX7S9S1_9BACT</name>
<keyword evidence="2" id="KW-1185">Reference proteome</keyword>
<dbReference type="Proteomes" id="UP000671862">
    <property type="component" value="Chromosome"/>
</dbReference>
<dbReference type="Pfam" id="PF12646">
    <property type="entry name" value="DUF3783"/>
    <property type="match status" value="1"/>
</dbReference>
<proteinExistence type="predicted"/>
<protein>
    <submittedName>
        <fullName evidence="1">DUF3783 domain-containing protein</fullName>
    </submittedName>
</protein>
<accession>A0ABX7S9S1</accession>
<organism evidence="1 2">
    <name type="scientific">Thermosipho ferrireducens</name>
    <dbReference type="NCBI Taxonomy" id="2571116"/>
    <lineage>
        <taxon>Bacteria</taxon>
        <taxon>Thermotogati</taxon>
        <taxon>Thermotogota</taxon>
        <taxon>Thermotogae</taxon>
        <taxon>Thermotogales</taxon>
        <taxon>Fervidobacteriaceae</taxon>
        <taxon>Thermosipho</taxon>
    </lineage>
</organism>